<dbReference type="PROSITE" id="PS50146">
    <property type="entry name" value="DAGK"/>
    <property type="match status" value="1"/>
</dbReference>
<feature type="domain" description="DAGKc" evidence="1">
    <location>
        <begin position="17"/>
        <end position="153"/>
    </location>
</feature>
<sequence>MDTTHLPAMPGDAAAGVSPRSFHVVLNAKAGSAEDGGETICAAIESGLKAIGAASVTIDADRGSPFEERIRRAIESDAEIVVSAGGDGTATALATAIIEAEARTGKTLAVLPLGTANLLARDLEIPLDLDEAIAAIGLMQPRQIDVGMVNGRIFLHKVVIGFAPAVAAKREELRSHRDLKSIARFLRYFLSRLAKPPHHRLSLRLDDGPQEEIKVRALAIANNAYDEGLGRFFSRARLDRGHLTVYALKHLTLSDVLRLSTGMMIGRWRKDEALSEREAMRVDVRTRHDKRVRVMIDGEVMKLGSPLRFEIHPGALRVLAPLAIEAASATRATSEVAA</sequence>
<dbReference type="Proteomes" id="UP000469011">
    <property type="component" value="Unassembled WGS sequence"/>
</dbReference>
<protein>
    <submittedName>
        <fullName evidence="2">Diacylglycerol kinase</fullName>
    </submittedName>
</protein>
<name>A0A6N9T348_9HYPH</name>
<dbReference type="GO" id="GO:0016301">
    <property type="term" value="F:kinase activity"/>
    <property type="evidence" value="ECO:0007669"/>
    <property type="project" value="UniProtKB-KW"/>
</dbReference>
<organism evidence="2 3">
    <name type="scientific">Jiella pacifica</name>
    <dbReference type="NCBI Taxonomy" id="2696469"/>
    <lineage>
        <taxon>Bacteria</taxon>
        <taxon>Pseudomonadati</taxon>
        <taxon>Pseudomonadota</taxon>
        <taxon>Alphaproteobacteria</taxon>
        <taxon>Hyphomicrobiales</taxon>
        <taxon>Aurantimonadaceae</taxon>
        <taxon>Jiella</taxon>
    </lineage>
</organism>
<keyword evidence="2" id="KW-0808">Transferase</keyword>
<dbReference type="InterPro" id="IPR001206">
    <property type="entry name" value="Diacylglycerol_kinase_cat_dom"/>
</dbReference>
<dbReference type="Gene3D" id="3.40.50.10330">
    <property type="entry name" value="Probable inorganic polyphosphate/atp-NAD kinase, domain 1"/>
    <property type="match status" value="1"/>
</dbReference>
<evidence type="ECO:0000313" key="2">
    <source>
        <dbReference type="EMBL" id="NDW05797.1"/>
    </source>
</evidence>
<reference evidence="2 3" key="1">
    <citation type="submission" date="2020-01" db="EMBL/GenBank/DDBJ databases">
        <title>Jiella pacifica sp. nov.</title>
        <authorList>
            <person name="Xue Z."/>
            <person name="Zhu S."/>
            <person name="Chen J."/>
            <person name="Yang J."/>
        </authorList>
    </citation>
    <scope>NUCLEOTIDE SEQUENCE [LARGE SCALE GENOMIC DNA]</scope>
    <source>
        <strain evidence="2 3">40Bstr34</strain>
    </source>
</reference>
<proteinExistence type="predicted"/>
<evidence type="ECO:0000259" key="1">
    <source>
        <dbReference type="PROSITE" id="PS50146"/>
    </source>
</evidence>
<accession>A0A6N9T348</accession>
<dbReference type="Gene3D" id="2.60.200.40">
    <property type="match status" value="1"/>
</dbReference>
<gene>
    <name evidence="2" type="ORF">GTK09_15335</name>
</gene>
<dbReference type="RefSeq" id="WP_163464048.1">
    <property type="nucleotide sequence ID" value="NZ_JAAAMG010000012.1"/>
</dbReference>
<dbReference type="SUPFAM" id="SSF111331">
    <property type="entry name" value="NAD kinase/diacylglycerol kinase-like"/>
    <property type="match status" value="1"/>
</dbReference>
<dbReference type="EMBL" id="JAAAMG010000012">
    <property type="protein sequence ID" value="NDW05797.1"/>
    <property type="molecule type" value="Genomic_DNA"/>
</dbReference>
<comment type="caution">
    <text evidence="2">The sequence shown here is derived from an EMBL/GenBank/DDBJ whole genome shotgun (WGS) entry which is preliminary data.</text>
</comment>
<dbReference type="SMART" id="SM00046">
    <property type="entry name" value="DAGKc"/>
    <property type="match status" value="1"/>
</dbReference>
<dbReference type="Pfam" id="PF00781">
    <property type="entry name" value="DAGK_cat"/>
    <property type="match status" value="1"/>
</dbReference>
<keyword evidence="2" id="KW-0418">Kinase</keyword>
<dbReference type="Pfam" id="PF19279">
    <property type="entry name" value="YegS_C"/>
    <property type="match status" value="1"/>
</dbReference>
<evidence type="ECO:0000313" key="3">
    <source>
        <dbReference type="Proteomes" id="UP000469011"/>
    </source>
</evidence>
<dbReference type="InterPro" id="IPR016064">
    <property type="entry name" value="NAD/diacylglycerol_kinase_sf"/>
</dbReference>
<dbReference type="AlphaFoldDB" id="A0A6N9T348"/>
<keyword evidence="3" id="KW-1185">Reference proteome</keyword>
<dbReference type="InterPro" id="IPR017438">
    <property type="entry name" value="ATP-NAD_kinase_N"/>
</dbReference>
<dbReference type="InterPro" id="IPR045540">
    <property type="entry name" value="YegS/DAGK_C"/>
</dbReference>